<reference evidence="5" key="1">
    <citation type="submission" date="2021-07" db="EMBL/GenBank/DDBJ databases">
        <title>Complete genome sequence of Crassaminicella sp. 143-21, isolated from a deep-sea hydrothermal vent.</title>
        <authorList>
            <person name="Li X."/>
        </authorList>
    </citation>
    <scope>NUCLEOTIDE SEQUENCE</scope>
    <source>
        <strain evidence="5">143-21</strain>
    </source>
</reference>
<evidence type="ECO:0000313" key="5">
    <source>
        <dbReference type="EMBL" id="QXM06992.1"/>
    </source>
</evidence>
<evidence type="ECO:0000256" key="1">
    <source>
        <dbReference type="ARBA" id="ARBA00001933"/>
    </source>
</evidence>
<dbReference type="RefSeq" id="WP_218283684.1">
    <property type="nucleotide sequence ID" value="NZ_CP078093.1"/>
</dbReference>
<dbReference type="PANTHER" id="PTHR46101:SF2">
    <property type="entry name" value="SERINE DECARBOXYLASE"/>
    <property type="match status" value="1"/>
</dbReference>
<keyword evidence="3" id="KW-0456">Lyase</keyword>
<evidence type="ECO:0000256" key="3">
    <source>
        <dbReference type="ARBA" id="ARBA00022793"/>
    </source>
</evidence>
<gene>
    <name evidence="5" type="ORF">KVH43_04550</name>
</gene>
<keyword evidence="6" id="KW-1185">Reference proteome</keyword>
<dbReference type="Proteomes" id="UP000886818">
    <property type="component" value="Chromosome"/>
</dbReference>
<accession>A0ABX8REW3</accession>
<dbReference type="Pfam" id="PF00282">
    <property type="entry name" value="Pyridoxal_deC"/>
    <property type="match status" value="1"/>
</dbReference>
<comment type="similarity">
    <text evidence="2">Belongs to the group II decarboxylase family.</text>
</comment>
<evidence type="ECO:0008006" key="7">
    <source>
        <dbReference type="Google" id="ProtNLM"/>
    </source>
</evidence>
<protein>
    <recommendedName>
        <fullName evidence="7">Histidine decarboxylase</fullName>
    </recommendedName>
</protein>
<keyword evidence="4" id="KW-0663">Pyridoxal phosphate</keyword>
<organism evidence="5 6">
    <name type="scientific">Crassaminicella indica</name>
    <dbReference type="NCBI Taxonomy" id="2855394"/>
    <lineage>
        <taxon>Bacteria</taxon>
        <taxon>Bacillati</taxon>
        <taxon>Bacillota</taxon>
        <taxon>Clostridia</taxon>
        <taxon>Eubacteriales</taxon>
        <taxon>Clostridiaceae</taxon>
        <taxon>Crassaminicella</taxon>
    </lineage>
</organism>
<keyword evidence="3" id="KW-0210">Decarboxylase</keyword>
<sequence length="775" mass="89674">MKTPNDYLCLVDPNIIAERYKFDGENLQNYECFISQLLKKYNQYFYDIDENILPQRDKEVLMKLFNYHINNVGNPDGQCKYGLETREIELKLLNKIFKYLHMPTYGGEDTNSFGYFTLGHKEAAIFSIKAAKTKFKKEKLETVLISCGKVPFSVYEAASLLNIEEQIILEEQLEKIEEYFKSKNKYLKNKGIFFTISLKNQYTQEQANKIKKIIEVVRSYFNHCYIHLMAHSVDDLKLFSEGKNILKQNESRMYVDAVSISCTCIKSSYLTGLLITSVKVQKYFNDATVQYIGAEDSTVVGSRNGNFLFFDDYFFNRFSLEKIGTLKKLNKKELTEAFSKNQLLEEDYLRYKKFMEKLEMFKPISMGYPINQLWDNSQLNKLFEMLIKESIMYNTCNSLFSADLNLDNIKDSIKDISYTDKFNEEIIKFYKTIFFHKDVQKEFTGYVTTGGTEGNYIGLLTAKRKFKNNAVLFFTAESHYSLSKGAAIFDIKTEKIENNPVSGEMDYTSLKEKIMFNKKLNPDLGAIININLGTTMKGAIDNIKKVGEVLRECEMSQEQVYIHCDGALHGHILPFLSTYKEILPFKLSPEDENYIPIDSIAVSGHKFLGAPFPCGIGIFRKSNIDIIVNEILSKLQDIIRDSKNIYTEEEIQNYFEQYGTIITGSKNTYMSVVIWKRICELGEKGLYEFAQNTINVSRYAEQKLKEVEKQTNISAFRNENSNIIILKPAPKAEICQKWGMPQEIDENNDTTSHLDIMPHVSTDMIDEFINDLLIK</sequence>
<comment type="cofactor">
    <cofactor evidence="1">
        <name>pyridoxal 5'-phosphate</name>
        <dbReference type="ChEBI" id="CHEBI:597326"/>
    </cofactor>
</comment>
<evidence type="ECO:0000256" key="4">
    <source>
        <dbReference type="ARBA" id="ARBA00022898"/>
    </source>
</evidence>
<dbReference type="EMBL" id="CP078093">
    <property type="protein sequence ID" value="QXM06992.1"/>
    <property type="molecule type" value="Genomic_DNA"/>
</dbReference>
<dbReference type="InterPro" id="IPR002129">
    <property type="entry name" value="PyrdxlP-dep_de-COase"/>
</dbReference>
<evidence type="ECO:0000256" key="2">
    <source>
        <dbReference type="ARBA" id="ARBA00009533"/>
    </source>
</evidence>
<proteinExistence type="inferred from homology"/>
<dbReference type="PANTHER" id="PTHR46101">
    <property type="match status" value="1"/>
</dbReference>
<name>A0ABX8REW3_9CLOT</name>
<dbReference type="InterPro" id="IPR051151">
    <property type="entry name" value="Group_II_Decarboxylase"/>
</dbReference>
<evidence type="ECO:0000313" key="6">
    <source>
        <dbReference type="Proteomes" id="UP000886818"/>
    </source>
</evidence>